<gene>
    <name evidence="1" type="ORF">PSTG_18022</name>
</gene>
<feature type="non-terminal residue" evidence="1">
    <location>
        <position position="59"/>
    </location>
</feature>
<keyword evidence="2" id="KW-1185">Reference proteome</keyword>
<reference evidence="2" key="1">
    <citation type="submission" date="2014-03" db="EMBL/GenBank/DDBJ databases">
        <title>The Genome Sequence of Puccinia striiformis f. sp. tritici PST-78.</title>
        <authorList>
            <consortium name="The Broad Institute Genome Sequencing Platform"/>
            <person name="Cuomo C."/>
            <person name="Hulbert S."/>
            <person name="Chen X."/>
            <person name="Walker B."/>
            <person name="Young S.K."/>
            <person name="Zeng Q."/>
            <person name="Gargeya S."/>
            <person name="Fitzgerald M."/>
            <person name="Haas B."/>
            <person name="Abouelleil A."/>
            <person name="Alvarado L."/>
            <person name="Arachchi H.M."/>
            <person name="Berlin A.M."/>
            <person name="Chapman S.B."/>
            <person name="Goldberg J."/>
            <person name="Griggs A."/>
            <person name="Gujja S."/>
            <person name="Hansen M."/>
            <person name="Howarth C."/>
            <person name="Imamovic A."/>
            <person name="Larimer J."/>
            <person name="McCowan C."/>
            <person name="Montmayeur A."/>
            <person name="Murphy C."/>
            <person name="Neiman D."/>
            <person name="Pearson M."/>
            <person name="Priest M."/>
            <person name="Roberts A."/>
            <person name="Saif S."/>
            <person name="Shea T."/>
            <person name="Sisk P."/>
            <person name="Sykes S."/>
            <person name="Wortman J."/>
            <person name="Nusbaum C."/>
            <person name="Birren B."/>
        </authorList>
    </citation>
    <scope>NUCLEOTIDE SEQUENCE [LARGE SCALE GENOMIC DNA]</scope>
    <source>
        <strain evidence="2">race PST-78</strain>
    </source>
</reference>
<organism evidence="1 2">
    <name type="scientific">Puccinia striiformis f. sp. tritici PST-78</name>
    <dbReference type="NCBI Taxonomy" id="1165861"/>
    <lineage>
        <taxon>Eukaryota</taxon>
        <taxon>Fungi</taxon>
        <taxon>Dikarya</taxon>
        <taxon>Basidiomycota</taxon>
        <taxon>Pucciniomycotina</taxon>
        <taxon>Pucciniomycetes</taxon>
        <taxon>Pucciniales</taxon>
        <taxon>Pucciniaceae</taxon>
        <taxon>Puccinia</taxon>
    </lineage>
</organism>
<protein>
    <recommendedName>
        <fullName evidence="3">DUF659 domain-containing protein</fullName>
    </recommendedName>
</protein>
<sequence>MLQKGVQVKLLEVDELPGETSDILNNYIVTVVDKYDLNQKLLGLCADNTNCNFGGAARR</sequence>
<comment type="caution">
    <text evidence="1">The sequence shown here is derived from an EMBL/GenBank/DDBJ whole genome shotgun (WGS) entry which is preliminary data.</text>
</comment>
<dbReference type="AlphaFoldDB" id="A0A0L0UP72"/>
<evidence type="ECO:0008006" key="3">
    <source>
        <dbReference type="Google" id="ProtNLM"/>
    </source>
</evidence>
<dbReference type="Proteomes" id="UP000054564">
    <property type="component" value="Unassembled WGS sequence"/>
</dbReference>
<dbReference type="EMBL" id="AJIL01001457">
    <property type="protein sequence ID" value="KNE88569.1"/>
    <property type="molecule type" value="Genomic_DNA"/>
</dbReference>
<evidence type="ECO:0000313" key="1">
    <source>
        <dbReference type="EMBL" id="KNE88569.1"/>
    </source>
</evidence>
<name>A0A0L0UP72_9BASI</name>
<evidence type="ECO:0000313" key="2">
    <source>
        <dbReference type="Proteomes" id="UP000054564"/>
    </source>
</evidence>
<proteinExistence type="predicted"/>
<accession>A0A0L0UP72</accession>